<dbReference type="AlphaFoldDB" id="A0A2K8SY02"/>
<dbReference type="Proteomes" id="UP000232003">
    <property type="component" value="Chromosome"/>
</dbReference>
<keyword evidence="2" id="KW-1185">Reference proteome</keyword>
<organism evidence="1 2">
    <name type="scientific">Nostoc flagelliforme CCNUN1</name>
    <dbReference type="NCBI Taxonomy" id="2038116"/>
    <lineage>
        <taxon>Bacteria</taxon>
        <taxon>Bacillati</taxon>
        <taxon>Cyanobacteriota</taxon>
        <taxon>Cyanophyceae</taxon>
        <taxon>Nostocales</taxon>
        <taxon>Nostocaceae</taxon>
        <taxon>Nostoc</taxon>
    </lineage>
</organism>
<keyword evidence="1" id="KW-0808">Transferase</keyword>
<dbReference type="EMBL" id="CP024785">
    <property type="protein sequence ID" value="AUB40328.1"/>
    <property type="molecule type" value="Genomic_DNA"/>
</dbReference>
<dbReference type="InterPro" id="IPR008884">
    <property type="entry name" value="TylF_MeTrfase"/>
</dbReference>
<name>A0A2K8SY02_9NOSO</name>
<proteinExistence type="predicted"/>
<accession>A0A2K8SY02</accession>
<dbReference type="GO" id="GO:0032259">
    <property type="term" value="P:methylation"/>
    <property type="evidence" value="ECO:0007669"/>
    <property type="project" value="UniProtKB-KW"/>
</dbReference>
<dbReference type="Gene3D" id="3.40.50.150">
    <property type="entry name" value="Vaccinia Virus protein VP39"/>
    <property type="match status" value="1"/>
</dbReference>
<dbReference type="OrthoDB" id="460413at2"/>
<keyword evidence="1" id="KW-0489">Methyltransferase</keyword>
<sequence length="64" mass="7732">MDIFNTLYKGIVFNGMIQVDNYEHWDGCQKALHNFECLRVEQFNVHRIDYMAVWFKKGEMIDTQ</sequence>
<dbReference type="KEGG" id="nfl:COO91_06337"/>
<dbReference type="Pfam" id="PF05711">
    <property type="entry name" value="TylF"/>
    <property type="match status" value="1"/>
</dbReference>
<dbReference type="RefSeq" id="WP_157816631.1">
    <property type="nucleotide sequence ID" value="NZ_CAWNNC010000001.1"/>
</dbReference>
<evidence type="ECO:0000313" key="2">
    <source>
        <dbReference type="Proteomes" id="UP000232003"/>
    </source>
</evidence>
<dbReference type="InterPro" id="IPR029063">
    <property type="entry name" value="SAM-dependent_MTases_sf"/>
</dbReference>
<protein>
    <submittedName>
        <fullName evidence="1">Putative O-methyltransferase YrrM</fullName>
    </submittedName>
</protein>
<dbReference type="GO" id="GO:0008168">
    <property type="term" value="F:methyltransferase activity"/>
    <property type="evidence" value="ECO:0007669"/>
    <property type="project" value="UniProtKB-KW"/>
</dbReference>
<reference evidence="1 2" key="1">
    <citation type="submission" date="2017-11" db="EMBL/GenBank/DDBJ databases">
        <title>Complete genome of a free-living desiccation-tolerant cyanobacterium and its photosynthetic adaptation to extreme terrestrial habitat.</title>
        <authorList>
            <person name="Shang J."/>
        </authorList>
    </citation>
    <scope>NUCLEOTIDE SEQUENCE [LARGE SCALE GENOMIC DNA]</scope>
    <source>
        <strain evidence="1 2">CCNUN1</strain>
    </source>
</reference>
<evidence type="ECO:0000313" key="1">
    <source>
        <dbReference type="EMBL" id="AUB40328.1"/>
    </source>
</evidence>
<gene>
    <name evidence="1" type="ORF">COO91_06337</name>
</gene>